<dbReference type="RefSeq" id="WP_212735011.1">
    <property type="nucleotide sequence ID" value="NZ_CAACYE020000001.1"/>
</dbReference>
<dbReference type="SUPFAM" id="SSF53300">
    <property type="entry name" value="vWA-like"/>
    <property type="match status" value="1"/>
</dbReference>
<dbReference type="SMART" id="SM00327">
    <property type="entry name" value="VWA"/>
    <property type="match status" value="1"/>
</dbReference>
<protein>
    <submittedName>
        <fullName evidence="2">Uncharacterized protein conserved in bacteria</fullName>
    </submittedName>
</protein>
<dbReference type="Gene3D" id="3.40.50.410">
    <property type="entry name" value="von Willebrand factor, type A domain"/>
    <property type="match status" value="1"/>
</dbReference>
<dbReference type="InterPro" id="IPR002035">
    <property type="entry name" value="VWF_A"/>
</dbReference>
<organism evidence="2">
    <name type="scientific">Nocardia farcinica</name>
    <dbReference type="NCBI Taxonomy" id="37329"/>
    <lineage>
        <taxon>Bacteria</taxon>
        <taxon>Bacillati</taxon>
        <taxon>Actinomycetota</taxon>
        <taxon>Actinomycetes</taxon>
        <taxon>Mycobacteriales</taxon>
        <taxon>Nocardiaceae</taxon>
        <taxon>Nocardia</taxon>
    </lineage>
</organism>
<evidence type="ECO:0000259" key="1">
    <source>
        <dbReference type="SMART" id="SM00327"/>
    </source>
</evidence>
<reference evidence="2" key="1">
    <citation type="submission" date="2019-02" db="EMBL/GenBank/DDBJ databases">
        <authorList>
            <consortium name="Pathogen Informatics"/>
        </authorList>
    </citation>
    <scope>NUCLEOTIDE SEQUENCE</scope>
    <source>
        <strain evidence="2">3012STDY6733949</strain>
    </source>
</reference>
<dbReference type="EMBL" id="CAACYE010000005">
    <property type="protein sequence ID" value="VFA87677.1"/>
    <property type="molecule type" value="Genomic_DNA"/>
</dbReference>
<dbReference type="AlphaFoldDB" id="A0A449GPS4"/>
<dbReference type="InterPro" id="IPR008912">
    <property type="entry name" value="Uncharacterised_CoxE"/>
</dbReference>
<dbReference type="CDD" id="cd00198">
    <property type="entry name" value="vWFA"/>
    <property type="match status" value="1"/>
</dbReference>
<gene>
    <name evidence="2" type="ORF">NCTC1935_05564</name>
</gene>
<evidence type="ECO:0000313" key="2">
    <source>
        <dbReference type="EMBL" id="VFA87677.1"/>
    </source>
</evidence>
<dbReference type="InterPro" id="IPR036465">
    <property type="entry name" value="vWFA_dom_sf"/>
</dbReference>
<proteinExistence type="predicted"/>
<accession>A0A449GPS4</accession>
<feature type="domain" description="VWFA" evidence="1">
    <location>
        <begin position="112"/>
        <end position="275"/>
    </location>
</feature>
<name>A0A449GPS4_NOCFR</name>
<dbReference type="Pfam" id="PF05762">
    <property type="entry name" value="VWA_CoxE"/>
    <property type="match status" value="1"/>
</dbReference>
<sequence>MSPEVGELDEAAVRAAVAADPDAVLPLLMAMRRATDTGLRDKINALVPRLLLERAAAGRHHGGGRPRMRRQRADHGGDLDVDASLEAITAARAAGREPGLAELTAARWHRPGAALCLLIDRSGSMEGERLATAALAAAACATRARQTGTELAVIAFDARARVLHDIAATVDPDAVVDAVLGLRGHGTTSLHAAFGAAAGQLARARSARSVTVLLSDCRVTDDVDPIPAARGVPDLAVIAPGSDPAEAQRFAALADARVAVLDSVDGLPEVLESLLRH</sequence>